<proteinExistence type="predicted"/>
<sequence length="157" mass="18392">MRKKLSLILLCLLLLFAEIYLLFVPQYWLCLSHASGRDGFLVPLGQGMVLSYIHSLERTPVEDVFILQGDRIWLYEERVKSHNAGLPTFDQYPGSMIKTKDWLIFRGGRRHWPYVQCRVGNDSIGENILTIGRERYELYNTYRGESIRLNVLMRPLL</sequence>
<gene>
    <name evidence="1" type="ORF">HMPREF1705_03527</name>
</gene>
<evidence type="ECO:0000313" key="2">
    <source>
        <dbReference type="Proteomes" id="UP000005273"/>
    </source>
</evidence>
<dbReference type="STRING" id="592015.HMPREF1705_03527"/>
<dbReference type="Proteomes" id="UP000005273">
    <property type="component" value="Unassembled WGS sequence"/>
</dbReference>
<protein>
    <recommendedName>
        <fullName evidence="3">DUF1850 domain-containing protein</fullName>
    </recommendedName>
</protein>
<dbReference type="eggNOG" id="COG4729">
    <property type="taxonomic scope" value="Bacteria"/>
</dbReference>
<dbReference type="InterPro" id="IPR015001">
    <property type="entry name" value="DUF1850"/>
</dbReference>
<comment type="caution">
    <text evidence="1">The sequence shown here is derived from an EMBL/GenBank/DDBJ whole genome shotgun (WGS) entry which is preliminary data.</text>
</comment>
<organism evidence="1 2">
    <name type="scientific">Acetomicrobium hydrogeniformans ATCC BAA-1850</name>
    <dbReference type="NCBI Taxonomy" id="592015"/>
    <lineage>
        <taxon>Bacteria</taxon>
        <taxon>Thermotogati</taxon>
        <taxon>Synergistota</taxon>
        <taxon>Synergistia</taxon>
        <taxon>Synergistales</taxon>
        <taxon>Acetomicrobiaceae</taxon>
        <taxon>Acetomicrobium</taxon>
    </lineage>
</organism>
<keyword evidence="2" id="KW-1185">Reference proteome</keyword>
<name>A0A0T5XD33_9BACT</name>
<dbReference type="AlphaFoldDB" id="A0A0T5XD33"/>
<evidence type="ECO:0008006" key="3">
    <source>
        <dbReference type="Google" id="ProtNLM"/>
    </source>
</evidence>
<dbReference type="OrthoDB" id="5446at2"/>
<dbReference type="EMBL" id="ACJX03000001">
    <property type="protein sequence ID" value="KRT36256.1"/>
    <property type="molecule type" value="Genomic_DNA"/>
</dbReference>
<reference evidence="2" key="1">
    <citation type="submission" date="2012-09" db="EMBL/GenBank/DDBJ databases">
        <authorList>
            <person name="Weinstock G."/>
            <person name="Sodergren E."/>
            <person name="Clifton S."/>
            <person name="Fulton L."/>
            <person name="Fulton B."/>
            <person name="Courtney L."/>
            <person name="Fronick C."/>
            <person name="Harrison M."/>
            <person name="Strong C."/>
            <person name="Farmer C."/>
            <person name="Delehaunty K."/>
            <person name="Markovic C."/>
            <person name="Hall O."/>
            <person name="Minx P."/>
            <person name="Tomlinson C."/>
            <person name="Mitreva M."/>
            <person name="Nelson J."/>
            <person name="Hou S."/>
            <person name="Wollam A."/>
            <person name="Pepin K.H."/>
            <person name="Johnson M."/>
            <person name="Bhonagiri V."/>
            <person name="Nash W.E."/>
            <person name="Suruliraj S."/>
            <person name="Warren W."/>
            <person name="Chinwalla A."/>
            <person name="Mardis E.R."/>
            <person name="Wilson R.K."/>
        </authorList>
    </citation>
    <scope>NUCLEOTIDE SEQUENCE [LARGE SCALE GENOMIC DNA]</scope>
    <source>
        <strain evidence="2">OS1</strain>
    </source>
</reference>
<dbReference type="RefSeq" id="WP_009201052.1">
    <property type="nucleotide sequence ID" value="NZ_ACJX03000001.1"/>
</dbReference>
<evidence type="ECO:0000313" key="1">
    <source>
        <dbReference type="EMBL" id="KRT36256.1"/>
    </source>
</evidence>
<accession>A0A0T5XD33</accession>
<dbReference type="Pfam" id="PF08905">
    <property type="entry name" value="DUF1850"/>
    <property type="match status" value="1"/>
</dbReference>